<dbReference type="AlphaFoldDB" id="A0A0M6Y3W8"/>
<reference evidence="3" key="1">
    <citation type="submission" date="2015-07" db="EMBL/GenBank/DDBJ databases">
        <authorList>
            <person name="Rodrigo-Torres Lidia"/>
            <person name="Arahal R.David."/>
        </authorList>
    </citation>
    <scope>NUCLEOTIDE SEQUENCE [LARGE SCALE GENOMIC DNA]</scope>
    <source>
        <strain evidence="3">CECT 4801</strain>
    </source>
</reference>
<dbReference type="EMBL" id="CXST01000002">
    <property type="protein sequence ID" value="CTQ44796.1"/>
    <property type="molecule type" value="Genomic_DNA"/>
</dbReference>
<name>A0A0M6Y3W8_9HYPH</name>
<gene>
    <name evidence="2" type="ORF">LAL4801_03243</name>
</gene>
<protein>
    <submittedName>
        <fullName evidence="2">Uncharacterized protein</fullName>
    </submittedName>
</protein>
<keyword evidence="1" id="KW-0472">Membrane</keyword>
<feature type="transmembrane region" description="Helical" evidence="1">
    <location>
        <begin position="20"/>
        <end position="43"/>
    </location>
</feature>
<proteinExistence type="predicted"/>
<evidence type="ECO:0000313" key="3">
    <source>
        <dbReference type="Proteomes" id="UP000048926"/>
    </source>
</evidence>
<keyword evidence="1" id="KW-1133">Transmembrane helix</keyword>
<keyword evidence="1" id="KW-0812">Transmembrane</keyword>
<sequence length="162" mass="17142">MSYHDAPGLGRRLVRLPGQLLLALVNATALLVIAACVLSLLVLNRVDTAGERIAGNVTEAALARLQVSPGEFKARIEALDGKITTLAAQLSDPDLRDHWEVAQQLKELNRNLADIRLAAVGLSAAGPEITDTAFEQAGDMLTGALYTLRGCEAAIEDSEPSS</sequence>
<dbReference type="OrthoDB" id="7678233at2"/>
<evidence type="ECO:0000313" key="2">
    <source>
        <dbReference type="EMBL" id="CTQ44796.1"/>
    </source>
</evidence>
<dbReference type="RefSeq" id="WP_055657620.1">
    <property type="nucleotide sequence ID" value="NZ_CXST01000002.1"/>
</dbReference>
<organism evidence="2 3">
    <name type="scientific">Roseibium aggregatum</name>
    <dbReference type="NCBI Taxonomy" id="187304"/>
    <lineage>
        <taxon>Bacteria</taxon>
        <taxon>Pseudomonadati</taxon>
        <taxon>Pseudomonadota</taxon>
        <taxon>Alphaproteobacteria</taxon>
        <taxon>Hyphomicrobiales</taxon>
        <taxon>Stappiaceae</taxon>
        <taxon>Roseibium</taxon>
    </lineage>
</organism>
<accession>A0A0M6Y3W8</accession>
<dbReference type="Proteomes" id="UP000048926">
    <property type="component" value="Unassembled WGS sequence"/>
</dbReference>
<evidence type="ECO:0000256" key="1">
    <source>
        <dbReference type="SAM" id="Phobius"/>
    </source>
</evidence>
<keyword evidence="3" id="KW-1185">Reference proteome</keyword>